<name>A0A0F9E0W0_9ZZZZ</name>
<keyword evidence="3" id="KW-0489">Methyltransferase</keyword>
<evidence type="ECO:0000256" key="4">
    <source>
        <dbReference type="ARBA" id="ARBA00022679"/>
    </source>
</evidence>
<dbReference type="Gene3D" id="3.30.950.10">
    <property type="entry name" value="Methyltransferase, Cobalt-precorrin-4 Transmethylase, Domain 2"/>
    <property type="match status" value="1"/>
</dbReference>
<sequence length="224" mass="24804">MSYWGEKEKARAEDVLKRLAIGENVALVTDAGTPGISDPGAVVVRRALEEGYLVEGIPGPSAVTAALSVSGLPTEEFTFVGFIHSKSGPRGRELKRLSLEPRTLVFYESPHRIIDMLIDLENAFGKERRAVLFKELTKMYETIYRGTVSEILDRLEEDTIAGEYVVVVEGHTRQESSGEEALQEVAALMKRGLGRNEAVKTVASQYGISKKDLYARSLEQKEEE</sequence>
<feature type="domain" description="Tetrapyrrole methylase" evidence="6">
    <location>
        <begin position="8"/>
        <end position="151"/>
    </location>
</feature>
<accession>A0A0F9E0W0</accession>
<gene>
    <name evidence="7" type="ORF">LCGC14_2132690</name>
</gene>
<dbReference type="GO" id="GO:0006364">
    <property type="term" value="P:rRNA processing"/>
    <property type="evidence" value="ECO:0007669"/>
    <property type="project" value="UniProtKB-KW"/>
</dbReference>
<keyword evidence="1" id="KW-0963">Cytoplasm</keyword>
<dbReference type="InterPro" id="IPR008189">
    <property type="entry name" value="rRNA_ssu_MeTfrase_I"/>
</dbReference>
<dbReference type="CDD" id="cd11648">
    <property type="entry name" value="RsmI"/>
    <property type="match status" value="1"/>
</dbReference>
<proteinExistence type="predicted"/>
<dbReference type="InterPro" id="IPR014776">
    <property type="entry name" value="4pyrrole_Mease_sub2"/>
</dbReference>
<comment type="caution">
    <text evidence="7">The sequence shown here is derived from an EMBL/GenBank/DDBJ whole genome shotgun (WGS) entry which is preliminary data.</text>
</comment>
<evidence type="ECO:0000313" key="7">
    <source>
        <dbReference type="EMBL" id="KKL67668.1"/>
    </source>
</evidence>
<dbReference type="InterPro" id="IPR000878">
    <property type="entry name" value="4pyrrol_Mease"/>
</dbReference>
<keyword evidence="2" id="KW-0698">rRNA processing</keyword>
<dbReference type="PANTHER" id="PTHR46111">
    <property type="entry name" value="RIBOSOMAL RNA SMALL SUBUNIT METHYLTRANSFERASE I"/>
    <property type="match status" value="1"/>
</dbReference>
<evidence type="ECO:0000259" key="6">
    <source>
        <dbReference type="Pfam" id="PF00590"/>
    </source>
</evidence>
<dbReference type="SUPFAM" id="SSF53790">
    <property type="entry name" value="Tetrapyrrole methylase"/>
    <property type="match status" value="1"/>
</dbReference>
<dbReference type="EMBL" id="LAZR01026784">
    <property type="protein sequence ID" value="KKL67668.1"/>
    <property type="molecule type" value="Genomic_DNA"/>
</dbReference>
<evidence type="ECO:0000256" key="3">
    <source>
        <dbReference type="ARBA" id="ARBA00022603"/>
    </source>
</evidence>
<organism evidence="7">
    <name type="scientific">marine sediment metagenome</name>
    <dbReference type="NCBI Taxonomy" id="412755"/>
    <lineage>
        <taxon>unclassified sequences</taxon>
        <taxon>metagenomes</taxon>
        <taxon>ecological metagenomes</taxon>
    </lineage>
</organism>
<dbReference type="InterPro" id="IPR014777">
    <property type="entry name" value="4pyrrole_Mease_sub1"/>
</dbReference>
<dbReference type="PIRSF" id="PIRSF005917">
    <property type="entry name" value="MTase_YraL"/>
    <property type="match status" value="1"/>
</dbReference>
<dbReference type="NCBIfam" id="TIGR00096">
    <property type="entry name" value="16S rRNA (cytidine(1402)-2'-O)-methyltransferase"/>
    <property type="match status" value="1"/>
</dbReference>
<dbReference type="PANTHER" id="PTHR46111:SF1">
    <property type="entry name" value="RIBOSOMAL RNA SMALL SUBUNIT METHYLTRANSFERASE I"/>
    <property type="match status" value="1"/>
</dbReference>
<dbReference type="AlphaFoldDB" id="A0A0F9E0W0"/>
<dbReference type="Gene3D" id="3.40.1010.10">
    <property type="entry name" value="Cobalt-precorrin-4 Transmethylase, Domain 1"/>
    <property type="match status" value="1"/>
</dbReference>
<keyword evidence="5" id="KW-0949">S-adenosyl-L-methionine</keyword>
<dbReference type="GO" id="GO:0032259">
    <property type="term" value="P:methylation"/>
    <property type="evidence" value="ECO:0007669"/>
    <property type="project" value="UniProtKB-KW"/>
</dbReference>
<dbReference type="Pfam" id="PF00590">
    <property type="entry name" value="TP_methylase"/>
    <property type="match status" value="1"/>
</dbReference>
<dbReference type="GO" id="GO:0008168">
    <property type="term" value="F:methyltransferase activity"/>
    <property type="evidence" value="ECO:0007669"/>
    <property type="project" value="UniProtKB-KW"/>
</dbReference>
<protein>
    <recommendedName>
        <fullName evidence="6">Tetrapyrrole methylase domain-containing protein</fullName>
    </recommendedName>
</protein>
<evidence type="ECO:0000256" key="2">
    <source>
        <dbReference type="ARBA" id="ARBA00022552"/>
    </source>
</evidence>
<dbReference type="InterPro" id="IPR035996">
    <property type="entry name" value="4pyrrol_Methylase_sf"/>
</dbReference>
<reference evidence="7" key="1">
    <citation type="journal article" date="2015" name="Nature">
        <title>Complex archaea that bridge the gap between prokaryotes and eukaryotes.</title>
        <authorList>
            <person name="Spang A."/>
            <person name="Saw J.H."/>
            <person name="Jorgensen S.L."/>
            <person name="Zaremba-Niedzwiedzka K."/>
            <person name="Martijn J."/>
            <person name="Lind A.E."/>
            <person name="van Eijk R."/>
            <person name="Schleper C."/>
            <person name="Guy L."/>
            <person name="Ettema T.J."/>
        </authorList>
    </citation>
    <scope>NUCLEOTIDE SEQUENCE</scope>
</reference>
<evidence type="ECO:0000256" key="5">
    <source>
        <dbReference type="ARBA" id="ARBA00022691"/>
    </source>
</evidence>
<evidence type="ECO:0000256" key="1">
    <source>
        <dbReference type="ARBA" id="ARBA00022490"/>
    </source>
</evidence>
<keyword evidence="4" id="KW-0808">Transferase</keyword>
<dbReference type="FunFam" id="3.30.950.10:FF:000002">
    <property type="entry name" value="Ribosomal RNA small subunit methyltransferase I"/>
    <property type="match status" value="1"/>
</dbReference>